<sequence>MKTKLLSTLAALALACTLNAAEHKHDHDHEKIKAGPSGGRLITEVEPHAEFFVNKENKVEIRFVDDDNKIVPPGSQVVTVTLGDRSAPTKLAFTQDGNKLISDKAIPSGNDHPTVVQIRAKEGAKPVNEKFNLNLEQCPTCKNKEYACTCEHGHDHAHEEKKK</sequence>
<reference evidence="2 3" key="1">
    <citation type="submission" date="2020-08" db="EMBL/GenBank/DDBJ databases">
        <title>Genomic Encyclopedia of Type Strains, Phase IV (KMG-IV): sequencing the most valuable type-strain genomes for metagenomic binning, comparative biology and taxonomic classification.</title>
        <authorList>
            <person name="Goeker M."/>
        </authorList>
    </citation>
    <scope>NUCLEOTIDE SEQUENCE [LARGE SCALE GENOMIC DNA]</scope>
    <source>
        <strain evidence="2 3">DSM 12252</strain>
    </source>
</reference>
<dbReference type="Proteomes" id="UP000590740">
    <property type="component" value="Unassembled WGS sequence"/>
</dbReference>
<evidence type="ECO:0000256" key="1">
    <source>
        <dbReference type="SAM" id="SignalP"/>
    </source>
</evidence>
<dbReference type="PROSITE" id="PS51257">
    <property type="entry name" value="PROKAR_LIPOPROTEIN"/>
    <property type="match status" value="1"/>
</dbReference>
<evidence type="ECO:0000313" key="2">
    <source>
        <dbReference type="EMBL" id="MBB5031172.1"/>
    </source>
</evidence>
<feature type="chain" id="PRO_5030808814" evidence="1">
    <location>
        <begin position="21"/>
        <end position="163"/>
    </location>
</feature>
<gene>
    <name evidence="2" type="ORF">HNQ65_000726</name>
</gene>
<proteinExistence type="predicted"/>
<feature type="signal peptide" evidence="1">
    <location>
        <begin position="1"/>
        <end position="20"/>
    </location>
</feature>
<comment type="caution">
    <text evidence="2">The sequence shown here is derived from an EMBL/GenBank/DDBJ whole genome shotgun (WGS) entry which is preliminary data.</text>
</comment>
<keyword evidence="3" id="KW-1185">Reference proteome</keyword>
<dbReference type="EMBL" id="JACHIG010000001">
    <property type="protein sequence ID" value="MBB5031172.1"/>
    <property type="molecule type" value="Genomic_DNA"/>
</dbReference>
<dbReference type="RefSeq" id="WP_184338110.1">
    <property type="nucleotide sequence ID" value="NZ_JACHIG010000001.1"/>
</dbReference>
<name>A0A7W8DIL3_9BACT</name>
<organism evidence="2 3">
    <name type="scientific">Prosthecobacter vanneervenii</name>
    <dbReference type="NCBI Taxonomy" id="48466"/>
    <lineage>
        <taxon>Bacteria</taxon>
        <taxon>Pseudomonadati</taxon>
        <taxon>Verrucomicrobiota</taxon>
        <taxon>Verrucomicrobiia</taxon>
        <taxon>Verrucomicrobiales</taxon>
        <taxon>Verrucomicrobiaceae</taxon>
        <taxon>Prosthecobacter</taxon>
    </lineage>
</organism>
<accession>A0A7W8DIL3</accession>
<protein>
    <submittedName>
        <fullName evidence="2">ABC-type nickel/cobalt efflux system permease component RcnA</fullName>
    </submittedName>
</protein>
<keyword evidence="1" id="KW-0732">Signal</keyword>
<dbReference type="AlphaFoldDB" id="A0A7W8DIL3"/>
<evidence type="ECO:0000313" key="3">
    <source>
        <dbReference type="Proteomes" id="UP000590740"/>
    </source>
</evidence>